<feature type="region of interest" description="Disordered" evidence="1">
    <location>
        <begin position="22"/>
        <end position="41"/>
    </location>
</feature>
<gene>
    <name evidence="3" type="ORF">V5R04_00495</name>
</gene>
<accession>A0AAU7DWV4</accession>
<dbReference type="InterPro" id="IPR024266">
    <property type="entry name" value="DUF3806"/>
</dbReference>
<dbReference type="Pfam" id="PF12713">
    <property type="entry name" value="DUF3806"/>
    <property type="match status" value="1"/>
</dbReference>
<protein>
    <submittedName>
        <fullName evidence="3">DUF3806 domain-containing protein</fullName>
    </submittedName>
</protein>
<feature type="region of interest" description="Disordered" evidence="1">
    <location>
        <begin position="50"/>
        <end position="71"/>
    </location>
</feature>
<proteinExistence type="predicted"/>
<dbReference type="AlphaFoldDB" id="A0AAU7DWV4"/>
<name>A0AAU7DWV4_9MICO</name>
<evidence type="ECO:0000259" key="2">
    <source>
        <dbReference type="Pfam" id="PF12713"/>
    </source>
</evidence>
<evidence type="ECO:0000313" key="3">
    <source>
        <dbReference type="EMBL" id="XBH21741.1"/>
    </source>
</evidence>
<organism evidence="3">
    <name type="scientific">Jonesiaceae bacterium BS-20</name>
    <dbReference type="NCBI Taxonomy" id="3120821"/>
    <lineage>
        <taxon>Bacteria</taxon>
        <taxon>Bacillati</taxon>
        <taxon>Actinomycetota</taxon>
        <taxon>Actinomycetes</taxon>
        <taxon>Micrococcales</taxon>
        <taxon>Jonesiaceae</taxon>
    </lineage>
</organism>
<feature type="domain" description="DUF3806" evidence="2">
    <location>
        <begin position="128"/>
        <end position="210"/>
    </location>
</feature>
<dbReference type="EMBL" id="CP146203">
    <property type="protein sequence ID" value="XBH21741.1"/>
    <property type="molecule type" value="Genomic_DNA"/>
</dbReference>
<reference evidence="3" key="1">
    <citation type="submission" date="2024-02" db="EMBL/GenBank/DDBJ databases">
        <title>Tomenella chthoni gen. nov. sp. nov., a member of the family Jonesiaceae isolated from bat guano.</title>
        <authorList>
            <person name="Miller S.L."/>
            <person name="King J."/>
            <person name="Sankaranarayanan K."/>
            <person name="Lawson P.A."/>
        </authorList>
    </citation>
    <scope>NUCLEOTIDE SEQUENCE</scope>
    <source>
        <strain evidence="3">BS-20</strain>
    </source>
</reference>
<evidence type="ECO:0000256" key="1">
    <source>
        <dbReference type="SAM" id="MobiDB-lite"/>
    </source>
</evidence>
<sequence length="230" mass="25295">MHATSAHQPPGLAAGADGVALRARPKPHTPAPPQQATTRAQLHRELRESAAAIPVPLRPESVPSTAGMPAVSSDIGTRLQAVQATGKQLLQEPTIPELMWLEEMRLHLHHPADPAPDGAALSSRFDEFCTAWHQYARRNRWDPTYAVTSLGIGLGDLLVSLLPHGRWMVSKTQESTVFAVRDDSKRVTFLPLDAVARRWDGQQLRWIEAFIDQAVNTDITGQIWSPPPVQ</sequence>